<feature type="transmembrane region" description="Helical" evidence="1">
    <location>
        <begin position="121"/>
        <end position="143"/>
    </location>
</feature>
<feature type="transmembrane region" description="Helical" evidence="1">
    <location>
        <begin position="44"/>
        <end position="61"/>
    </location>
</feature>
<evidence type="ECO:0000313" key="2">
    <source>
        <dbReference type="EMBL" id="MVM35466.1"/>
    </source>
</evidence>
<feature type="transmembrane region" description="Helical" evidence="1">
    <location>
        <begin position="87"/>
        <end position="109"/>
    </location>
</feature>
<feature type="transmembrane region" description="Helical" evidence="1">
    <location>
        <begin position="149"/>
        <end position="166"/>
    </location>
</feature>
<accession>A0A7K1SPF8</accession>
<sequence length="245" mass="27779">MAKRIHPLAANCIGLPKMQQTDVIKLRFSVHNPVFQLMKTRYKIYSLLIVGIPLLGVWLVWDYLPGRFPIYLNDNDKPDHFVSRQEWLRMLLSVLFILGLIRSVVLALLSKRINEQDVRFTRIYLLSAAFISSILGLFTMKTVYHSSDFLPVLLVLFGAAGVYLTVATNRPSDDQTVNSSLVRQRNESLSQMHTLSRLALIRVNLLAALVMLFARSEDRWTIGITANLLALAALSVMEVIRRPSG</sequence>
<evidence type="ECO:0000313" key="3">
    <source>
        <dbReference type="Proteomes" id="UP000436006"/>
    </source>
</evidence>
<dbReference type="EMBL" id="WPIN01000023">
    <property type="protein sequence ID" value="MVM35466.1"/>
    <property type="molecule type" value="Genomic_DNA"/>
</dbReference>
<dbReference type="InterPro" id="IPR036259">
    <property type="entry name" value="MFS_trans_sf"/>
</dbReference>
<keyword evidence="1" id="KW-0472">Membrane</keyword>
<proteinExistence type="predicted"/>
<organism evidence="2 3">
    <name type="scientific">Spirosoma arboris</name>
    <dbReference type="NCBI Taxonomy" id="2682092"/>
    <lineage>
        <taxon>Bacteria</taxon>
        <taxon>Pseudomonadati</taxon>
        <taxon>Bacteroidota</taxon>
        <taxon>Cytophagia</taxon>
        <taxon>Cytophagales</taxon>
        <taxon>Cytophagaceae</taxon>
        <taxon>Spirosoma</taxon>
    </lineage>
</organism>
<name>A0A7K1SPF8_9BACT</name>
<reference evidence="2 3" key="1">
    <citation type="submission" date="2019-12" db="EMBL/GenBank/DDBJ databases">
        <title>Spirosoma sp. HMF4905 genome sequencing and assembly.</title>
        <authorList>
            <person name="Kang H."/>
            <person name="Cha I."/>
            <person name="Kim H."/>
            <person name="Joh K."/>
        </authorList>
    </citation>
    <scope>NUCLEOTIDE SEQUENCE [LARGE SCALE GENOMIC DNA]</scope>
    <source>
        <strain evidence="2 3">HMF4905</strain>
    </source>
</reference>
<comment type="caution">
    <text evidence="2">The sequence shown here is derived from an EMBL/GenBank/DDBJ whole genome shotgun (WGS) entry which is preliminary data.</text>
</comment>
<feature type="transmembrane region" description="Helical" evidence="1">
    <location>
        <begin position="195"/>
        <end position="214"/>
    </location>
</feature>
<dbReference type="RefSeq" id="WP_157590268.1">
    <property type="nucleotide sequence ID" value="NZ_WPIN01000023.1"/>
</dbReference>
<keyword evidence="1" id="KW-1133">Transmembrane helix</keyword>
<gene>
    <name evidence="2" type="ORF">GO755_35925</name>
</gene>
<dbReference type="SUPFAM" id="SSF103473">
    <property type="entry name" value="MFS general substrate transporter"/>
    <property type="match status" value="1"/>
</dbReference>
<evidence type="ECO:0008006" key="4">
    <source>
        <dbReference type="Google" id="ProtNLM"/>
    </source>
</evidence>
<dbReference type="Proteomes" id="UP000436006">
    <property type="component" value="Unassembled WGS sequence"/>
</dbReference>
<dbReference type="AlphaFoldDB" id="A0A7K1SPF8"/>
<feature type="transmembrane region" description="Helical" evidence="1">
    <location>
        <begin position="220"/>
        <end position="240"/>
    </location>
</feature>
<keyword evidence="1" id="KW-0812">Transmembrane</keyword>
<evidence type="ECO:0000256" key="1">
    <source>
        <dbReference type="SAM" id="Phobius"/>
    </source>
</evidence>
<keyword evidence="3" id="KW-1185">Reference proteome</keyword>
<protein>
    <recommendedName>
        <fullName evidence="4">DUF1648 domain-containing protein</fullName>
    </recommendedName>
</protein>